<gene>
    <name evidence="1" type="ORF">Ahy_B03g067063</name>
</gene>
<dbReference type="PANTHER" id="PTHR33144">
    <property type="entry name" value="OS10G0409366 PROTEIN-RELATED"/>
    <property type="match status" value="1"/>
</dbReference>
<dbReference type="EMBL" id="SDMP01000013">
    <property type="protein sequence ID" value="RYR21736.1"/>
    <property type="molecule type" value="Genomic_DNA"/>
</dbReference>
<dbReference type="Pfam" id="PF03004">
    <property type="entry name" value="Transposase_24"/>
    <property type="match status" value="1"/>
</dbReference>
<protein>
    <submittedName>
        <fullName evidence="1">Uncharacterized protein</fullName>
    </submittedName>
</protein>
<name>A0A445A5P4_ARAHY</name>
<evidence type="ECO:0000313" key="2">
    <source>
        <dbReference type="Proteomes" id="UP000289738"/>
    </source>
</evidence>
<dbReference type="AlphaFoldDB" id="A0A445A5P4"/>
<dbReference type="STRING" id="3818.A0A445A5P4"/>
<sequence length="329" mass="36747">MSILDEYKDSTRLHLLAKDVHNLPEGLRIVVNFDKHHAAVGEAAGLLAGVCGQLATDCVAFPISFDKWSDIPASFFENQLNIFFLARFCFKVSDNLAKRFLLQSLGKKWREHRIKLWNDFYDPRLSKTEIINNAPEDIAPDQWALFVEYRLKPETQTKETGKEVNRVQMWDITHKKIDESYVNEKAKEIAEKIEVHSSQQPMELTVNSPLDALGVVFGKEHPGRVRGLGMGAVPIIAFKNNTTRISQMNLGSSNDAGTSSTCGPNVQEELDTVKAQLQALVSYIASKEGGKIPIQLAGMFPTQQISQVQIQLSSFFSFALSPSVFFLGS</sequence>
<dbReference type="PANTHER" id="PTHR33144:SF45">
    <property type="entry name" value="TRANSPOSASE TNP1_EN_SPM-LIKE DOMAIN-CONTAINING PROTEIN"/>
    <property type="match status" value="1"/>
</dbReference>
<reference evidence="1 2" key="1">
    <citation type="submission" date="2019-01" db="EMBL/GenBank/DDBJ databases">
        <title>Sequencing of cultivated peanut Arachis hypogaea provides insights into genome evolution and oil improvement.</title>
        <authorList>
            <person name="Chen X."/>
        </authorList>
    </citation>
    <scope>NUCLEOTIDE SEQUENCE [LARGE SCALE GENOMIC DNA]</scope>
    <source>
        <strain evidence="2">cv. Fuhuasheng</strain>
        <tissue evidence="1">Leaves</tissue>
    </source>
</reference>
<evidence type="ECO:0000313" key="1">
    <source>
        <dbReference type="EMBL" id="RYR21736.1"/>
    </source>
</evidence>
<keyword evidence="2" id="KW-1185">Reference proteome</keyword>
<comment type="caution">
    <text evidence="1">The sequence shown here is derived from an EMBL/GenBank/DDBJ whole genome shotgun (WGS) entry which is preliminary data.</text>
</comment>
<accession>A0A445A5P4</accession>
<organism evidence="1 2">
    <name type="scientific">Arachis hypogaea</name>
    <name type="common">Peanut</name>
    <dbReference type="NCBI Taxonomy" id="3818"/>
    <lineage>
        <taxon>Eukaryota</taxon>
        <taxon>Viridiplantae</taxon>
        <taxon>Streptophyta</taxon>
        <taxon>Embryophyta</taxon>
        <taxon>Tracheophyta</taxon>
        <taxon>Spermatophyta</taxon>
        <taxon>Magnoliopsida</taxon>
        <taxon>eudicotyledons</taxon>
        <taxon>Gunneridae</taxon>
        <taxon>Pentapetalae</taxon>
        <taxon>rosids</taxon>
        <taxon>fabids</taxon>
        <taxon>Fabales</taxon>
        <taxon>Fabaceae</taxon>
        <taxon>Papilionoideae</taxon>
        <taxon>50 kb inversion clade</taxon>
        <taxon>dalbergioids sensu lato</taxon>
        <taxon>Dalbergieae</taxon>
        <taxon>Pterocarpus clade</taxon>
        <taxon>Arachis</taxon>
    </lineage>
</organism>
<proteinExistence type="predicted"/>
<dbReference type="Proteomes" id="UP000289738">
    <property type="component" value="Chromosome B03"/>
</dbReference>
<dbReference type="InterPro" id="IPR004252">
    <property type="entry name" value="Probable_transposase_24"/>
</dbReference>